<evidence type="ECO:0000256" key="2">
    <source>
        <dbReference type="SAM" id="Phobius"/>
    </source>
</evidence>
<keyword evidence="5" id="KW-1185">Reference proteome</keyword>
<dbReference type="Proteomes" id="UP000298663">
    <property type="component" value="Unassembled WGS sequence"/>
</dbReference>
<evidence type="ECO:0000313" key="4">
    <source>
        <dbReference type="EMBL" id="TKR87651.1"/>
    </source>
</evidence>
<evidence type="ECO:0000256" key="1">
    <source>
        <dbReference type="SAM" id="MobiDB-lite"/>
    </source>
</evidence>
<feature type="signal peptide" evidence="3">
    <location>
        <begin position="1"/>
        <end position="21"/>
    </location>
</feature>
<organism evidence="4 5">
    <name type="scientific">Steinernema carpocapsae</name>
    <name type="common">Entomopathogenic nematode</name>
    <dbReference type="NCBI Taxonomy" id="34508"/>
    <lineage>
        <taxon>Eukaryota</taxon>
        <taxon>Metazoa</taxon>
        <taxon>Ecdysozoa</taxon>
        <taxon>Nematoda</taxon>
        <taxon>Chromadorea</taxon>
        <taxon>Rhabditida</taxon>
        <taxon>Tylenchina</taxon>
        <taxon>Panagrolaimomorpha</taxon>
        <taxon>Strongyloidoidea</taxon>
        <taxon>Steinernematidae</taxon>
        <taxon>Steinernema</taxon>
    </lineage>
</organism>
<keyword evidence="3" id="KW-0732">Signal</keyword>
<keyword evidence="2" id="KW-0812">Transmembrane</keyword>
<accession>A0A4U5NWK7</accession>
<comment type="caution">
    <text evidence="4">The sequence shown here is derived from an EMBL/GenBank/DDBJ whole genome shotgun (WGS) entry which is preliminary data.</text>
</comment>
<reference evidence="4 5" key="2">
    <citation type="journal article" date="2019" name="G3 (Bethesda)">
        <title>Hybrid Assembly of the Genome of the Entomopathogenic Nematode Steinernema carpocapsae Identifies the X-Chromosome.</title>
        <authorList>
            <person name="Serra L."/>
            <person name="Macchietto M."/>
            <person name="Macias-Munoz A."/>
            <person name="McGill C.J."/>
            <person name="Rodriguez I.M."/>
            <person name="Rodriguez B."/>
            <person name="Murad R."/>
            <person name="Mortazavi A."/>
        </authorList>
    </citation>
    <scope>NUCLEOTIDE SEQUENCE [LARGE SCALE GENOMIC DNA]</scope>
    <source>
        <strain evidence="4 5">ALL</strain>
    </source>
</reference>
<dbReference type="AlphaFoldDB" id="A0A4U5NWK7"/>
<keyword evidence="2" id="KW-1133">Transmembrane helix</keyword>
<dbReference type="EMBL" id="AZBU02000003">
    <property type="protein sequence ID" value="TKR87651.1"/>
    <property type="molecule type" value="Genomic_DNA"/>
</dbReference>
<name>A0A4U5NWK7_STECR</name>
<feature type="transmembrane region" description="Helical" evidence="2">
    <location>
        <begin position="65"/>
        <end position="83"/>
    </location>
</feature>
<feature type="compositionally biased region" description="Low complexity" evidence="1">
    <location>
        <begin position="102"/>
        <end position="114"/>
    </location>
</feature>
<evidence type="ECO:0000313" key="5">
    <source>
        <dbReference type="Proteomes" id="UP000298663"/>
    </source>
</evidence>
<feature type="chain" id="PRO_5020426634" evidence="3">
    <location>
        <begin position="22"/>
        <end position="136"/>
    </location>
</feature>
<evidence type="ECO:0000256" key="3">
    <source>
        <dbReference type="SAM" id="SignalP"/>
    </source>
</evidence>
<reference evidence="4 5" key="1">
    <citation type="journal article" date="2015" name="Genome Biol.">
        <title>Comparative genomics of Steinernema reveals deeply conserved gene regulatory networks.</title>
        <authorList>
            <person name="Dillman A.R."/>
            <person name="Macchietto M."/>
            <person name="Porter C.F."/>
            <person name="Rogers A."/>
            <person name="Williams B."/>
            <person name="Antoshechkin I."/>
            <person name="Lee M.M."/>
            <person name="Goodwin Z."/>
            <person name="Lu X."/>
            <person name="Lewis E.E."/>
            <person name="Goodrich-Blair H."/>
            <person name="Stock S.P."/>
            <person name="Adams B.J."/>
            <person name="Sternberg P.W."/>
            <person name="Mortazavi A."/>
        </authorList>
    </citation>
    <scope>NUCLEOTIDE SEQUENCE [LARGE SCALE GENOMIC DNA]</scope>
    <source>
        <strain evidence="4 5">ALL</strain>
    </source>
</reference>
<keyword evidence="2" id="KW-0472">Membrane</keyword>
<feature type="region of interest" description="Disordered" evidence="1">
    <location>
        <begin position="102"/>
        <end position="136"/>
    </location>
</feature>
<gene>
    <name evidence="4" type="ORF">L596_012018</name>
</gene>
<protein>
    <submittedName>
        <fullName evidence="4">Uncharacterized protein</fullName>
    </submittedName>
</protein>
<sequence>MLAKLLLTTLVHLPVSMNGEADSGIEVRVTSNITTGQKRSSGDGLILNADSSPGPSSHAIPSLDITLGVVGFLVCLAIIVAVASRYYGSSSEAITGTFCTSAASPPLRSPPSCSRFREAPSAVEDPPPAVAMMPNA</sequence>
<proteinExistence type="predicted"/>